<keyword evidence="3" id="KW-1185">Reference proteome</keyword>
<feature type="compositionally biased region" description="Basic and acidic residues" evidence="1">
    <location>
        <begin position="1098"/>
        <end position="1109"/>
    </location>
</feature>
<feature type="compositionally biased region" description="Pro residues" evidence="1">
    <location>
        <begin position="895"/>
        <end position="905"/>
    </location>
</feature>
<organism evidence="2 3">
    <name type="scientific">Daphnia galeata</name>
    <dbReference type="NCBI Taxonomy" id="27404"/>
    <lineage>
        <taxon>Eukaryota</taxon>
        <taxon>Metazoa</taxon>
        <taxon>Ecdysozoa</taxon>
        <taxon>Arthropoda</taxon>
        <taxon>Crustacea</taxon>
        <taxon>Branchiopoda</taxon>
        <taxon>Diplostraca</taxon>
        <taxon>Cladocera</taxon>
        <taxon>Anomopoda</taxon>
        <taxon>Daphniidae</taxon>
        <taxon>Daphnia</taxon>
    </lineage>
</organism>
<feature type="region of interest" description="Disordered" evidence="1">
    <location>
        <begin position="567"/>
        <end position="620"/>
    </location>
</feature>
<feature type="compositionally biased region" description="Low complexity" evidence="1">
    <location>
        <begin position="1036"/>
        <end position="1047"/>
    </location>
</feature>
<name>A0A8J2RUA3_9CRUS</name>
<gene>
    <name evidence="2" type="ORF">DGAL_LOCUS9621</name>
</gene>
<feature type="region of interest" description="Disordered" evidence="1">
    <location>
        <begin position="275"/>
        <end position="315"/>
    </location>
</feature>
<feature type="region of interest" description="Disordered" evidence="1">
    <location>
        <begin position="895"/>
        <end position="977"/>
    </location>
</feature>
<evidence type="ECO:0000256" key="1">
    <source>
        <dbReference type="SAM" id="MobiDB-lite"/>
    </source>
</evidence>
<feature type="compositionally biased region" description="Basic residues" evidence="1">
    <location>
        <begin position="1069"/>
        <end position="1079"/>
    </location>
</feature>
<feature type="region of interest" description="Disordered" evidence="1">
    <location>
        <begin position="477"/>
        <end position="503"/>
    </location>
</feature>
<feature type="region of interest" description="Disordered" evidence="1">
    <location>
        <begin position="427"/>
        <end position="457"/>
    </location>
</feature>
<feature type="compositionally biased region" description="Basic and acidic residues" evidence="1">
    <location>
        <begin position="573"/>
        <end position="583"/>
    </location>
</feature>
<feature type="region of interest" description="Disordered" evidence="1">
    <location>
        <begin position="515"/>
        <end position="535"/>
    </location>
</feature>
<reference evidence="2" key="1">
    <citation type="submission" date="2021-11" db="EMBL/GenBank/DDBJ databases">
        <authorList>
            <person name="Schell T."/>
        </authorList>
    </citation>
    <scope>NUCLEOTIDE SEQUENCE</scope>
    <source>
        <strain evidence="2">M5</strain>
    </source>
</reference>
<feature type="region of interest" description="Disordered" evidence="1">
    <location>
        <begin position="227"/>
        <end position="254"/>
    </location>
</feature>
<dbReference type="AlphaFoldDB" id="A0A8J2RUA3"/>
<evidence type="ECO:0000313" key="2">
    <source>
        <dbReference type="EMBL" id="CAH0106466.1"/>
    </source>
</evidence>
<feature type="compositionally biased region" description="Polar residues" evidence="1">
    <location>
        <begin position="1021"/>
        <end position="1035"/>
    </location>
</feature>
<dbReference type="Proteomes" id="UP000789390">
    <property type="component" value="Unassembled WGS sequence"/>
</dbReference>
<dbReference type="EMBL" id="CAKKLH010000223">
    <property type="protein sequence ID" value="CAH0106466.1"/>
    <property type="molecule type" value="Genomic_DNA"/>
</dbReference>
<proteinExistence type="predicted"/>
<feature type="compositionally biased region" description="Low complexity" evidence="1">
    <location>
        <begin position="293"/>
        <end position="302"/>
    </location>
</feature>
<feature type="compositionally biased region" description="Basic and acidic residues" evidence="1">
    <location>
        <begin position="947"/>
        <end position="970"/>
    </location>
</feature>
<comment type="caution">
    <text evidence="2">The sequence shown here is derived from an EMBL/GenBank/DDBJ whole genome shotgun (WGS) entry which is preliminary data.</text>
</comment>
<feature type="compositionally biased region" description="Acidic residues" evidence="1">
    <location>
        <begin position="599"/>
        <end position="616"/>
    </location>
</feature>
<protein>
    <submittedName>
        <fullName evidence="2">Uncharacterized protein</fullName>
    </submittedName>
</protein>
<feature type="region of interest" description="Disordered" evidence="1">
    <location>
        <begin position="739"/>
        <end position="768"/>
    </location>
</feature>
<feature type="compositionally biased region" description="Low complexity" evidence="1">
    <location>
        <begin position="43"/>
        <end position="79"/>
    </location>
</feature>
<feature type="compositionally biased region" description="Low complexity" evidence="1">
    <location>
        <begin position="237"/>
        <end position="252"/>
    </location>
</feature>
<accession>A0A8J2RUA3</accession>
<evidence type="ECO:0000313" key="3">
    <source>
        <dbReference type="Proteomes" id="UP000789390"/>
    </source>
</evidence>
<feature type="compositionally biased region" description="Basic and acidic residues" evidence="1">
    <location>
        <begin position="433"/>
        <end position="457"/>
    </location>
</feature>
<feature type="compositionally biased region" description="Acidic residues" evidence="1">
    <location>
        <begin position="524"/>
        <end position="535"/>
    </location>
</feature>
<feature type="region of interest" description="Disordered" evidence="1">
    <location>
        <begin position="833"/>
        <end position="866"/>
    </location>
</feature>
<feature type="compositionally biased region" description="Polar residues" evidence="1">
    <location>
        <begin position="911"/>
        <end position="920"/>
    </location>
</feature>
<feature type="compositionally biased region" description="Acidic residues" evidence="1">
    <location>
        <begin position="478"/>
        <end position="488"/>
    </location>
</feature>
<dbReference type="OrthoDB" id="19092at2759"/>
<feature type="region of interest" description="Disordered" evidence="1">
    <location>
        <begin position="20"/>
        <end position="141"/>
    </location>
</feature>
<feature type="compositionally biased region" description="Basic and acidic residues" evidence="1">
    <location>
        <begin position="1048"/>
        <end position="1068"/>
    </location>
</feature>
<feature type="region of interest" description="Disordered" evidence="1">
    <location>
        <begin position="1013"/>
        <end position="1109"/>
    </location>
</feature>
<feature type="compositionally biased region" description="Low complexity" evidence="1">
    <location>
        <begin position="108"/>
        <end position="128"/>
    </location>
</feature>
<sequence length="1109" mass="121918">MLRAVQNKFRLNRSQSLQRTYLSEEDHHPIRGSSGNGGVAAQSTSTSHSNSSNNVGVQSSSSSTTTTTTTTTTVNNKTSLLNRSDEELAEEIVPERPARCARNKRQTSSKSSSSRSTTTSNNNNNNNNYSGTEESEDENVVDCHRNPTSVEKADDPLEGIHSILSEMEREIRHTGIDPQQDAMMAAAAAHLPSSDGGASLEPRIGGLTIEEFIHFLALLERVKEQHIDTKESGDDPAPGSGATTPSAAAAAANVERTSPYDNIIRSLGPDHPLYCNVATSPRISPPSDEEQSRSSASSSPCSSDEDAGQFQLPADKSNGLPGFSFLERLFLRRYLHVIPEEVASDCGSHSARLSRALSGLSSALSYLEDVDDDRFSHESIGDEYPDFASAGSLTPVPTATSSNNDVNLTVPLQAENEPIAPECIQQQQQPVTHSDDLKVQKSQDTKTESSVDVMERRIPSDDEFSIVLAVPVMIVDSSDYDDPADSPTEEDRTSPFISTDDGLSTRLPQVLDEMMNDPSVDKGNDDDEKTEEEIQSEVTSLADYCELLDESSLPLSVLMMQTSGCCCRDDEETGQRTHSERNDPSTTEDYACSCSLGFSDDDEDGDNNMNVNDDDNNQQPVIIDPADEMATLTQVDGLTGMTTTAFEIKEEERTSNDIDVGDTLTKVIHLPTVETSSAIVNPAIGETTTTSGTSVVTLIDAKIVSVDYKPVQEEQLIRSSAQLRHGTRTAETLDKFQQQEPAAAENRQLAGENPAQLETDKKTGQVSNEETNLVAPALFTTDNSNPTAELTINKAESIPVDHHGVCSSTTKKHGRVVDEMRRLWETRCAADPSVPSIAANNDKDPSVEYGSDQSTPVPEEEEEEETAVAVVEPSVNDSVRMKSIQEFRMLWSGWPPPPPLPPPPEHYGASETETGYSTDGSEPFRQRRRRAALMSSSIPTPPPRPTPPRDDHLYRSRSDHSSHGWHDRPPEPPLRYQPAYRFQPLCYYSAPEADEEDDDERVKARLLADWLVLANRKRSHSPSSGTYRSIQRSNYSTLTSTTTTTRETSARESESEASDYNDRTDCHSTIRRYRRHHHHQRDDEYLSQGESPGRAGLSKREMQARDYLI</sequence>